<evidence type="ECO:0000256" key="1">
    <source>
        <dbReference type="SAM" id="MobiDB-lite"/>
    </source>
</evidence>
<sequence length="135" mass="14691">MRDQLLEKERSTSRASLDTSSADRLQQWLCSMELRSALHGITGYFNDMTGADALKTTAASDTPARNNSRQKALPAEPRAAPPDRHETDSGMLIATAEHMALQHPSNWPAGDAKASLAGWRQELPPPAFVLLGIAR</sequence>
<feature type="region of interest" description="Disordered" evidence="1">
    <location>
        <begin position="57"/>
        <end position="87"/>
    </location>
</feature>
<protein>
    <submittedName>
        <fullName evidence="2">Uncharacterized protein</fullName>
    </submittedName>
</protein>
<evidence type="ECO:0000313" key="2">
    <source>
        <dbReference type="EMBL" id="WIA11353.1"/>
    </source>
</evidence>
<proteinExistence type="predicted"/>
<gene>
    <name evidence="2" type="ORF">OEZ85_011474</name>
</gene>
<feature type="compositionally biased region" description="Polar residues" evidence="1">
    <location>
        <begin position="13"/>
        <end position="22"/>
    </location>
</feature>
<feature type="compositionally biased region" description="Basic and acidic residues" evidence="1">
    <location>
        <begin position="1"/>
        <end position="12"/>
    </location>
</feature>
<feature type="compositionally biased region" description="Polar residues" evidence="1">
    <location>
        <begin position="57"/>
        <end position="70"/>
    </location>
</feature>
<feature type="region of interest" description="Disordered" evidence="1">
    <location>
        <begin position="1"/>
        <end position="22"/>
    </location>
</feature>
<keyword evidence="3" id="KW-1185">Reference proteome</keyword>
<dbReference type="Proteomes" id="UP001244341">
    <property type="component" value="Chromosome 3b"/>
</dbReference>
<dbReference type="EMBL" id="CP126210">
    <property type="protein sequence ID" value="WIA11353.1"/>
    <property type="molecule type" value="Genomic_DNA"/>
</dbReference>
<evidence type="ECO:0000313" key="3">
    <source>
        <dbReference type="Proteomes" id="UP001244341"/>
    </source>
</evidence>
<accession>A0ABY8TQF9</accession>
<name>A0ABY8TQF9_TETOB</name>
<reference evidence="2 3" key="1">
    <citation type="submission" date="2023-05" db="EMBL/GenBank/DDBJ databases">
        <title>A 100% complete, gapless, phased diploid assembly of the Scenedesmus obliquus UTEX 3031 genome.</title>
        <authorList>
            <person name="Biondi T.C."/>
            <person name="Hanschen E.R."/>
            <person name="Kwon T."/>
            <person name="Eng W."/>
            <person name="Kruse C.P.S."/>
            <person name="Koehler S.I."/>
            <person name="Kunde Y."/>
            <person name="Gleasner C.D."/>
            <person name="You Mak K.T."/>
            <person name="Polle J."/>
            <person name="Hovde B.T."/>
            <person name="Starkenburg S.R."/>
        </authorList>
    </citation>
    <scope>NUCLEOTIDE SEQUENCE [LARGE SCALE GENOMIC DNA]</scope>
    <source>
        <strain evidence="2 3">DOE0152z</strain>
    </source>
</reference>
<organism evidence="2 3">
    <name type="scientific">Tetradesmus obliquus</name>
    <name type="common">Green alga</name>
    <name type="synonym">Acutodesmus obliquus</name>
    <dbReference type="NCBI Taxonomy" id="3088"/>
    <lineage>
        <taxon>Eukaryota</taxon>
        <taxon>Viridiplantae</taxon>
        <taxon>Chlorophyta</taxon>
        <taxon>core chlorophytes</taxon>
        <taxon>Chlorophyceae</taxon>
        <taxon>CS clade</taxon>
        <taxon>Sphaeropleales</taxon>
        <taxon>Scenedesmaceae</taxon>
        <taxon>Tetradesmus</taxon>
    </lineage>
</organism>